<evidence type="ECO:0000313" key="1">
    <source>
        <dbReference type="EMBL" id="AKT44059.1"/>
    </source>
</evidence>
<keyword evidence="2" id="KW-1185">Reference proteome</keyword>
<name>A0A0K1ETF5_CHOCO</name>
<dbReference type="EMBL" id="CP012159">
    <property type="protein sequence ID" value="AKT44059.1"/>
    <property type="molecule type" value="Genomic_DNA"/>
</dbReference>
<reference evidence="1 2" key="1">
    <citation type="submission" date="2015-07" db="EMBL/GenBank/DDBJ databases">
        <title>Genome analysis of myxobacterium Chondromyces crocatus Cm c5 reveals a high potential for natural compound synthesis and the genetic basis for the loss of fruiting body formation.</title>
        <authorList>
            <person name="Zaburannyi N."/>
            <person name="Bunk B."/>
            <person name="Maier J."/>
            <person name="Overmann J."/>
            <person name="Mueller R."/>
        </authorList>
    </citation>
    <scope>NUCLEOTIDE SEQUENCE [LARGE SCALE GENOMIC DNA]</scope>
    <source>
        <strain evidence="1 2">Cm c5</strain>
    </source>
</reference>
<sequence>MSGRTNLGEVSRDLSTHLARANKAAHLLMEASSQEEAGLLLEAGFAELQAAVAAAPTALAERVQQVVNDIAGRLLQAVNPSVLVEAVESARA</sequence>
<accession>A0A0K1ETF5</accession>
<protein>
    <submittedName>
        <fullName evidence="1">Uncharacterized protein</fullName>
    </submittedName>
</protein>
<dbReference type="Proteomes" id="UP000067626">
    <property type="component" value="Chromosome"/>
</dbReference>
<dbReference type="AlphaFoldDB" id="A0A0K1ETF5"/>
<organism evidence="1 2">
    <name type="scientific">Chondromyces crocatus</name>
    <dbReference type="NCBI Taxonomy" id="52"/>
    <lineage>
        <taxon>Bacteria</taxon>
        <taxon>Pseudomonadati</taxon>
        <taxon>Myxococcota</taxon>
        <taxon>Polyangia</taxon>
        <taxon>Polyangiales</taxon>
        <taxon>Polyangiaceae</taxon>
        <taxon>Chondromyces</taxon>
    </lineage>
</organism>
<evidence type="ECO:0000313" key="2">
    <source>
        <dbReference type="Proteomes" id="UP000067626"/>
    </source>
</evidence>
<gene>
    <name evidence="1" type="ORF">CMC5_082970</name>
</gene>
<dbReference type="KEGG" id="ccro:CMC5_082970"/>
<proteinExistence type="predicted"/>